<keyword evidence="1" id="KW-0812">Transmembrane</keyword>
<evidence type="ECO:0000313" key="2">
    <source>
        <dbReference type="EMBL" id="ACL43520.1"/>
    </source>
</evidence>
<protein>
    <submittedName>
        <fullName evidence="2">Uncharacterized protein</fullName>
    </submittedName>
</protein>
<proteinExistence type="predicted"/>
<name>B8HLN2_CYAP4</name>
<accession>B8HLN2</accession>
<gene>
    <name evidence="2" type="ordered locus">Cyan7425_1137</name>
</gene>
<keyword evidence="1" id="KW-1133">Transmembrane helix</keyword>
<sequence length="37" mass="4261">MLKFDLPLIIPFLATGYLLLIYLLLTLVQHSNFLGKQ</sequence>
<reference evidence="2" key="1">
    <citation type="submission" date="2009-01" db="EMBL/GenBank/DDBJ databases">
        <title>Complete sequence of chromosome Cyanothece sp. PCC 7425.</title>
        <authorList>
            <consortium name="US DOE Joint Genome Institute"/>
            <person name="Lucas S."/>
            <person name="Copeland A."/>
            <person name="Lapidus A."/>
            <person name="Glavina del Rio T."/>
            <person name="Dalin E."/>
            <person name="Tice H."/>
            <person name="Bruce D."/>
            <person name="Goodwin L."/>
            <person name="Pitluck S."/>
            <person name="Sims D."/>
            <person name="Meineke L."/>
            <person name="Brettin T."/>
            <person name="Detter J.C."/>
            <person name="Han C."/>
            <person name="Larimer F."/>
            <person name="Land M."/>
            <person name="Hauser L."/>
            <person name="Kyrpides N."/>
            <person name="Ovchinnikova G."/>
            <person name="Liberton M."/>
            <person name="Stoeckel J."/>
            <person name="Banerjee A."/>
            <person name="Singh A."/>
            <person name="Page L."/>
            <person name="Sato H."/>
            <person name="Zhao L."/>
            <person name="Sherman L."/>
            <person name="Pakrasi H."/>
            <person name="Richardson P."/>
        </authorList>
    </citation>
    <scope>NUCLEOTIDE SEQUENCE</scope>
    <source>
        <strain evidence="2">PCC 7425</strain>
    </source>
</reference>
<keyword evidence="1" id="KW-0472">Membrane</keyword>
<dbReference type="KEGG" id="cyn:Cyan7425_1137"/>
<dbReference type="HOGENOM" id="CLU_3342795_0_0_3"/>
<dbReference type="EMBL" id="CP001344">
    <property type="protein sequence ID" value="ACL43520.1"/>
    <property type="molecule type" value="Genomic_DNA"/>
</dbReference>
<feature type="transmembrane region" description="Helical" evidence="1">
    <location>
        <begin position="6"/>
        <end position="28"/>
    </location>
</feature>
<organism evidence="2">
    <name type="scientific">Cyanothece sp. (strain PCC 7425 / ATCC 29141)</name>
    <dbReference type="NCBI Taxonomy" id="395961"/>
    <lineage>
        <taxon>Bacteria</taxon>
        <taxon>Bacillati</taxon>
        <taxon>Cyanobacteriota</taxon>
        <taxon>Cyanophyceae</taxon>
        <taxon>Gomontiellales</taxon>
        <taxon>Cyanothecaceae</taxon>
        <taxon>Cyanothece</taxon>
    </lineage>
</organism>
<evidence type="ECO:0000256" key="1">
    <source>
        <dbReference type="SAM" id="Phobius"/>
    </source>
</evidence>
<dbReference type="AlphaFoldDB" id="B8HLN2"/>